<proteinExistence type="predicted"/>
<accession>A0ABX1W2V6</accession>
<dbReference type="EMBL" id="JABFCR010000055">
    <property type="protein sequence ID" value="NNU34569.1"/>
    <property type="molecule type" value="Genomic_DNA"/>
</dbReference>
<dbReference type="Gene3D" id="2.20.110.10">
    <property type="entry name" value="Histone H3 K4-specific methyltransferase SET7/9 N-terminal domain"/>
    <property type="match status" value="1"/>
</dbReference>
<gene>
    <name evidence="1" type="ORF">HK413_11610</name>
</gene>
<dbReference type="Proteomes" id="UP000566071">
    <property type="component" value="Unassembled WGS sequence"/>
</dbReference>
<sequence>MKKLLLFSAFIFCLGDCFAQKIIERKNKLINNVTERFETTIETNKQVKNGIYHAFYNKKTVLASGKYVNDKKVGIWHYFDRDGTLMQNYNYDNNKLLYEAPESSPSPLSYNIDYYIKDNDVATQPVRPGGRYFGYIPYLKAFTLPPGMNDEDLNRYLITYDLLISPLGRLADITVHISRKGTGVDQMVYNINTDLFSDDDKTFIPATFNKNPVASQIHLLCALDLTGDIDILYLIPKKQMQTKRASS</sequence>
<protein>
    <submittedName>
        <fullName evidence="1">Uncharacterized protein</fullName>
    </submittedName>
</protein>
<dbReference type="SUPFAM" id="SSF82185">
    <property type="entry name" value="Histone H3 K4-specific methyltransferase SET7/9 N-terminal domain"/>
    <property type="match status" value="1"/>
</dbReference>
<dbReference type="RefSeq" id="WP_217452273.1">
    <property type="nucleotide sequence ID" value="NZ_JABFCR010000055.1"/>
</dbReference>
<name>A0ABX1W2V6_9SPHI</name>
<evidence type="ECO:0000313" key="1">
    <source>
        <dbReference type="EMBL" id="NNU34569.1"/>
    </source>
</evidence>
<comment type="caution">
    <text evidence="1">The sequence shown here is derived from an EMBL/GenBank/DDBJ whole genome shotgun (WGS) entry which is preliminary data.</text>
</comment>
<keyword evidence="2" id="KW-1185">Reference proteome</keyword>
<evidence type="ECO:0000313" key="2">
    <source>
        <dbReference type="Proteomes" id="UP000566071"/>
    </source>
</evidence>
<organism evidence="1 2">
    <name type="scientific">Mucilaginibacter humi</name>
    <dbReference type="NCBI Taxonomy" id="2732510"/>
    <lineage>
        <taxon>Bacteria</taxon>
        <taxon>Pseudomonadati</taxon>
        <taxon>Bacteroidota</taxon>
        <taxon>Sphingobacteriia</taxon>
        <taxon>Sphingobacteriales</taxon>
        <taxon>Sphingobacteriaceae</taxon>
        <taxon>Mucilaginibacter</taxon>
    </lineage>
</organism>
<reference evidence="1 2" key="1">
    <citation type="submission" date="2020-05" db="EMBL/GenBank/DDBJ databases">
        <authorList>
            <person name="Khan S.A."/>
            <person name="Jeon C.O."/>
            <person name="Chun B.H."/>
        </authorList>
    </citation>
    <scope>NUCLEOTIDE SEQUENCE [LARGE SCALE GENOMIC DNA]</scope>
    <source>
        <strain evidence="1 2">S1162</strain>
    </source>
</reference>